<proteinExistence type="predicted"/>
<sequence>MNSKSEEDILVDDWLTSKQDLLDTSDEELNDDLLRSDDENETMRCADESVSKPKVQAIAKPYLVCKTPHLAEDQARCPKEEKTEVDPGEVLDIEINAPSGDEFQVGSELREGLSPQPSGRHLIHSCKGQPAPVETLTGPCRSPEPVFPGQHMFDQQHSASVLDTNPLLAGPAPMGSIHPPGYESDPLRPSPALQGPTDLSKPGSSHRGHCSLQKNPSAQSGCPFTAPSRPQAQKPAVLVRAVARTVQSAKPMAVARGMPIPARQPASAKSKISAKALPAPRMVGRNVGQKVKVKPQTPPATQKLPAKPLNMTNNKEREEEEEVSYRQRLQEQMRLRAQVIKHKERMRSMRAINKKHLLLERFQTDSSTGHWNNQNQQKQPCILRSCPQKVTHQQLFSNPPRCLALEHQPELYSLPPQQHQYQLLVPALQPPWQRAPLAGGNPSGLSAEMQHNQPHQWGTDRVVLQGMEQIPNQMNQQYSNDEAHAAGRQAVWRGGKRMLEQRTSERPVSTKMAVVRQFSPGTGNGSTSSDLTSQMSEEAKAVTEMKARIVTFSMPDSSPPSFLNHGLKLNCPKEERGSGPNQPQEKVAVRGNERGAFIPFSSGVRTESVSAQTCVNFIVRLNH</sequence>
<reference evidence="2 3" key="1">
    <citation type="submission" date="2024-05" db="EMBL/GenBank/DDBJ databases">
        <title>A high-quality chromosomal-level genome assembly of Topmouth culter (Culter alburnus).</title>
        <authorList>
            <person name="Zhao H."/>
        </authorList>
    </citation>
    <scope>NUCLEOTIDE SEQUENCE [LARGE SCALE GENOMIC DNA]</scope>
    <source>
        <strain evidence="2">CATC2023</strain>
        <tissue evidence="2">Muscle</tissue>
    </source>
</reference>
<dbReference type="Proteomes" id="UP001479290">
    <property type="component" value="Unassembled WGS sequence"/>
</dbReference>
<dbReference type="PANTHER" id="PTHR22014">
    <property type="entry name" value="RNA-BINDING PROTEIN 33"/>
    <property type="match status" value="1"/>
</dbReference>
<dbReference type="InterPro" id="IPR039878">
    <property type="entry name" value="RBM33"/>
</dbReference>
<name>A0AAW2B2T9_CULAL</name>
<dbReference type="EMBL" id="JAWDJR010000002">
    <property type="protein sequence ID" value="KAK9979357.1"/>
    <property type="molecule type" value="Genomic_DNA"/>
</dbReference>
<evidence type="ECO:0000313" key="3">
    <source>
        <dbReference type="Proteomes" id="UP001479290"/>
    </source>
</evidence>
<dbReference type="AlphaFoldDB" id="A0AAW2B2T9"/>
<organism evidence="2 3">
    <name type="scientific">Culter alburnus</name>
    <name type="common">Topmouth culter</name>
    <dbReference type="NCBI Taxonomy" id="194366"/>
    <lineage>
        <taxon>Eukaryota</taxon>
        <taxon>Metazoa</taxon>
        <taxon>Chordata</taxon>
        <taxon>Craniata</taxon>
        <taxon>Vertebrata</taxon>
        <taxon>Euteleostomi</taxon>
        <taxon>Actinopterygii</taxon>
        <taxon>Neopterygii</taxon>
        <taxon>Teleostei</taxon>
        <taxon>Ostariophysi</taxon>
        <taxon>Cypriniformes</taxon>
        <taxon>Xenocyprididae</taxon>
        <taxon>Xenocypridinae</taxon>
        <taxon>Culter</taxon>
    </lineage>
</organism>
<feature type="region of interest" description="Disordered" evidence="1">
    <location>
        <begin position="164"/>
        <end position="233"/>
    </location>
</feature>
<dbReference type="PANTHER" id="PTHR22014:SF2">
    <property type="entry name" value="RNA-BINDING PROTEIN 33"/>
    <property type="match status" value="1"/>
</dbReference>
<keyword evidence="3" id="KW-1185">Reference proteome</keyword>
<evidence type="ECO:0000256" key="1">
    <source>
        <dbReference type="SAM" id="MobiDB-lite"/>
    </source>
</evidence>
<protein>
    <submittedName>
        <fullName evidence="2">Uncharacterized protein</fullName>
    </submittedName>
</protein>
<gene>
    <name evidence="2" type="ORF">ABG768_012788</name>
</gene>
<feature type="compositionally biased region" description="Polar residues" evidence="1">
    <location>
        <begin position="212"/>
        <end position="222"/>
    </location>
</feature>
<evidence type="ECO:0000313" key="2">
    <source>
        <dbReference type="EMBL" id="KAK9979357.1"/>
    </source>
</evidence>
<accession>A0AAW2B2T9</accession>
<dbReference type="GO" id="GO:0003723">
    <property type="term" value="F:RNA binding"/>
    <property type="evidence" value="ECO:0007669"/>
    <property type="project" value="TreeGrafter"/>
</dbReference>
<comment type="caution">
    <text evidence="2">The sequence shown here is derived from an EMBL/GenBank/DDBJ whole genome shotgun (WGS) entry which is preliminary data.</text>
</comment>